<name>A0A0A9CJP3_ARUDO</name>
<proteinExistence type="predicted"/>
<protein>
    <submittedName>
        <fullName evidence="1">Uncharacterized protein</fullName>
    </submittedName>
</protein>
<reference evidence="1" key="2">
    <citation type="journal article" date="2015" name="Data Brief">
        <title>Shoot transcriptome of the giant reed, Arundo donax.</title>
        <authorList>
            <person name="Barrero R.A."/>
            <person name="Guerrero F.D."/>
            <person name="Moolhuijzen P."/>
            <person name="Goolsby J.A."/>
            <person name="Tidwell J."/>
            <person name="Bellgard S.E."/>
            <person name="Bellgard M.I."/>
        </authorList>
    </citation>
    <scope>NUCLEOTIDE SEQUENCE</scope>
    <source>
        <tissue evidence="1">Shoot tissue taken approximately 20 cm above the soil surface</tissue>
    </source>
</reference>
<dbReference type="AlphaFoldDB" id="A0A0A9CJP3"/>
<sequence>MFHVESSIVFLELKYCFPSVIDDNIFALVCYVDKYEESMFRKGTTTNGINLTVSKIMFAK</sequence>
<organism evidence="1">
    <name type="scientific">Arundo donax</name>
    <name type="common">Giant reed</name>
    <name type="synonym">Donax arundinaceus</name>
    <dbReference type="NCBI Taxonomy" id="35708"/>
    <lineage>
        <taxon>Eukaryota</taxon>
        <taxon>Viridiplantae</taxon>
        <taxon>Streptophyta</taxon>
        <taxon>Embryophyta</taxon>
        <taxon>Tracheophyta</taxon>
        <taxon>Spermatophyta</taxon>
        <taxon>Magnoliopsida</taxon>
        <taxon>Liliopsida</taxon>
        <taxon>Poales</taxon>
        <taxon>Poaceae</taxon>
        <taxon>PACMAD clade</taxon>
        <taxon>Arundinoideae</taxon>
        <taxon>Arundineae</taxon>
        <taxon>Arundo</taxon>
    </lineage>
</organism>
<accession>A0A0A9CJP3</accession>
<reference evidence="1" key="1">
    <citation type="submission" date="2014-09" db="EMBL/GenBank/DDBJ databases">
        <authorList>
            <person name="Magalhaes I.L.F."/>
            <person name="Oliveira U."/>
            <person name="Santos F.R."/>
            <person name="Vidigal T.H.D.A."/>
            <person name="Brescovit A.D."/>
            <person name="Santos A.J."/>
        </authorList>
    </citation>
    <scope>NUCLEOTIDE SEQUENCE</scope>
    <source>
        <tissue evidence="1">Shoot tissue taken approximately 20 cm above the soil surface</tissue>
    </source>
</reference>
<evidence type="ECO:0000313" key="1">
    <source>
        <dbReference type="EMBL" id="JAD76524.1"/>
    </source>
</evidence>
<dbReference type="EMBL" id="GBRH01221371">
    <property type="protein sequence ID" value="JAD76524.1"/>
    <property type="molecule type" value="Transcribed_RNA"/>
</dbReference>